<dbReference type="PANTHER" id="PTHR43215">
    <property type="entry name" value="RADIAL SPOKE HEAD 1 HOMOLOG"/>
    <property type="match status" value="1"/>
</dbReference>
<dbReference type="FunFam" id="2.20.110.10:FF:000002">
    <property type="entry name" value="Phosphatidylinositol 4-phosphate 5-kinase 8"/>
    <property type="match status" value="1"/>
</dbReference>
<dbReference type="PANTHER" id="PTHR43215:SF14">
    <property type="entry name" value="RADIAL SPOKE HEAD 1 HOMOLOG"/>
    <property type="match status" value="1"/>
</dbReference>
<dbReference type="GO" id="GO:0005829">
    <property type="term" value="C:cytosol"/>
    <property type="evidence" value="ECO:0007669"/>
    <property type="project" value="TreeGrafter"/>
</dbReference>
<reference evidence="2" key="1">
    <citation type="submission" date="2021-01" db="EMBL/GenBank/DDBJ databases">
        <authorList>
            <consortium name="Genoscope - CEA"/>
            <person name="William W."/>
        </authorList>
    </citation>
    <scope>NUCLEOTIDE SEQUENCE</scope>
</reference>
<dbReference type="InterPro" id="IPR003409">
    <property type="entry name" value="MORN"/>
</dbReference>
<evidence type="ECO:0008006" key="4">
    <source>
        <dbReference type="Google" id="ProtNLM"/>
    </source>
</evidence>
<dbReference type="SMART" id="SM00698">
    <property type="entry name" value="MORN"/>
    <property type="match status" value="9"/>
</dbReference>
<protein>
    <recommendedName>
        <fullName evidence="4">MORN repeat protein</fullName>
    </recommendedName>
</protein>
<evidence type="ECO:0000313" key="2">
    <source>
        <dbReference type="EMBL" id="CAD8066863.1"/>
    </source>
</evidence>
<keyword evidence="1" id="KW-0677">Repeat</keyword>
<dbReference type="CDD" id="cd23767">
    <property type="entry name" value="IQCD"/>
    <property type="match status" value="1"/>
</dbReference>
<keyword evidence="3" id="KW-1185">Reference proteome</keyword>
<evidence type="ECO:0000313" key="3">
    <source>
        <dbReference type="Proteomes" id="UP000692954"/>
    </source>
</evidence>
<dbReference type="Proteomes" id="UP000692954">
    <property type="component" value="Unassembled WGS sequence"/>
</dbReference>
<dbReference type="OrthoDB" id="294378at2759"/>
<dbReference type="EMBL" id="CAJJDN010000022">
    <property type="protein sequence ID" value="CAD8066863.1"/>
    <property type="molecule type" value="Genomic_DNA"/>
</dbReference>
<comment type="caution">
    <text evidence="2">The sequence shown here is derived from an EMBL/GenBank/DDBJ whole genome shotgun (WGS) entry which is preliminary data.</text>
</comment>
<dbReference type="AlphaFoldDB" id="A0A8S1LND0"/>
<gene>
    <name evidence="2" type="ORF">PSON_ATCC_30995.1.T0220143</name>
</gene>
<proteinExistence type="predicted"/>
<name>A0A8S1LND0_9CILI</name>
<evidence type="ECO:0000256" key="1">
    <source>
        <dbReference type="ARBA" id="ARBA00022737"/>
    </source>
</evidence>
<sequence>MGSCNQCIQKQEHIKSGRNQNVTMNQLPQNHQMAIKIQSAYRSYVTRQKFNNLKQAEKGVRNQIVCNSTEDFQIEYHTNSYSPKINQFDESNAISSIINNKKQSVISLFSRQQSLKLQPKESDSFDFEDLDRQAQSPEKISVQSPDKSLRSLKSQKNKLNSFKFKCVLTLEILETNDKIKLQQKNIRLKLDTIKLIGGNIYNGEWLNQLPDGKGKYTFCDSSYYQGDFVKGFFHGKGEFRNKEGANYRGQWQQNKMHGNGTYNYNNGCKYEGNWERDLPNGQGIEWYINGSVYVGSFLNGLKHGQGKLTFIEGETYEGQFEFDNFNGKGTYRWLDGRVYQGEWMYGKMNGKGLLNWPDGRFYNGQYLNDQKHGFGIFCYSDGRKYVGQWKRGLQHGQGEFHKSCQQQITKGIWKSGQLVKLL</sequence>
<accession>A0A8S1LND0</accession>
<organism evidence="2 3">
    <name type="scientific">Paramecium sonneborni</name>
    <dbReference type="NCBI Taxonomy" id="65129"/>
    <lineage>
        <taxon>Eukaryota</taxon>
        <taxon>Sar</taxon>
        <taxon>Alveolata</taxon>
        <taxon>Ciliophora</taxon>
        <taxon>Intramacronucleata</taxon>
        <taxon>Oligohymenophorea</taxon>
        <taxon>Peniculida</taxon>
        <taxon>Parameciidae</taxon>
        <taxon>Paramecium</taxon>
    </lineage>
</organism>
<dbReference type="PROSITE" id="PS50096">
    <property type="entry name" value="IQ"/>
    <property type="match status" value="1"/>
</dbReference>
<dbReference type="Pfam" id="PF02493">
    <property type="entry name" value="MORN"/>
    <property type="match status" value="9"/>
</dbReference>